<organism evidence="2 3">
    <name type="scientific">Fluviicoccus keumensis</name>
    <dbReference type="NCBI Taxonomy" id="1435465"/>
    <lineage>
        <taxon>Bacteria</taxon>
        <taxon>Pseudomonadati</taxon>
        <taxon>Pseudomonadota</taxon>
        <taxon>Gammaproteobacteria</taxon>
        <taxon>Moraxellales</taxon>
        <taxon>Moraxellaceae</taxon>
        <taxon>Fluviicoccus</taxon>
    </lineage>
</organism>
<name>A0A4Q7Z8E1_9GAMM</name>
<feature type="chain" id="PRO_5020929740" description="Multidrug transporter" evidence="1">
    <location>
        <begin position="27"/>
        <end position="116"/>
    </location>
</feature>
<proteinExistence type="predicted"/>
<dbReference type="OrthoDB" id="332175at2"/>
<evidence type="ECO:0008006" key="4">
    <source>
        <dbReference type="Google" id="ProtNLM"/>
    </source>
</evidence>
<sequence>MTFTTRRAIAGLLLLTAGLTANISVADELDDQLNQRPSAAAMTIDAVIARPMLFAGTLGGTALFVATLPFSALGGKVEEAANTLVVGLAKSTFTRCLGCTAMQDSWKNKPTTNEQQ</sequence>
<dbReference type="EMBL" id="SHKX01000011">
    <property type="protein sequence ID" value="RZU46777.1"/>
    <property type="molecule type" value="Genomic_DNA"/>
</dbReference>
<evidence type="ECO:0000313" key="2">
    <source>
        <dbReference type="EMBL" id="RZU46777.1"/>
    </source>
</evidence>
<comment type="caution">
    <text evidence="2">The sequence shown here is derived from an EMBL/GenBank/DDBJ whole genome shotgun (WGS) entry which is preliminary data.</text>
</comment>
<evidence type="ECO:0000313" key="3">
    <source>
        <dbReference type="Proteomes" id="UP000292423"/>
    </source>
</evidence>
<reference evidence="2 3" key="1">
    <citation type="submission" date="2019-02" db="EMBL/GenBank/DDBJ databases">
        <title>Genomic Encyclopedia of Type Strains, Phase IV (KMG-IV): sequencing the most valuable type-strain genomes for metagenomic binning, comparative biology and taxonomic classification.</title>
        <authorList>
            <person name="Goeker M."/>
        </authorList>
    </citation>
    <scope>NUCLEOTIDE SEQUENCE [LARGE SCALE GENOMIC DNA]</scope>
    <source>
        <strain evidence="2 3">DSM 105135</strain>
    </source>
</reference>
<protein>
    <recommendedName>
        <fullName evidence="4">Multidrug transporter</fullName>
    </recommendedName>
</protein>
<dbReference type="RefSeq" id="WP_130411685.1">
    <property type="nucleotide sequence ID" value="NZ_SHKX01000011.1"/>
</dbReference>
<feature type="signal peptide" evidence="1">
    <location>
        <begin position="1"/>
        <end position="26"/>
    </location>
</feature>
<evidence type="ECO:0000256" key="1">
    <source>
        <dbReference type="SAM" id="SignalP"/>
    </source>
</evidence>
<dbReference type="AlphaFoldDB" id="A0A4Q7Z8E1"/>
<keyword evidence="3" id="KW-1185">Reference proteome</keyword>
<dbReference type="Proteomes" id="UP000292423">
    <property type="component" value="Unassembled WGS sequence"/>
</dbReference>
<keyword evidence="1" id="KW-0732">Signal</keyword>
<accession>A0A4Q7Z8E1</accession>
<gene>
    <name evidence="2" type="ORF">EV700_1159</name>
</gene>